<accession>A0A4R5FUL2</accession>
<comment type="caution">
    <text evidence="1">The sequence shown here is derived from an EMBL/GenBank/DDBJ whole genome shotgun (WGS) entry which is preliminary data.</text>
</comment>
<reference evidence="1 2" key="1">
    <citation type="submission" date="2019-03" db="EMBL/GenBank/DDBJ databases">
        <title>Draft genome sequences of novel Actinobacteria.</title>
        <authorList>
            <person name="Sahin N."/>
            <person name="Ay H."/>
            <person name="Saygin H."/>
        </authorList>
    </citation>
    <scope>NUCLEOTIDE SEQUENCE [LARGE SCALE GENOMIC DNA]</scope>
    <source>
        <strain evidence="1 2">6K102</strain>
    </source>
</reference>
<dbReference type="Proteomes" id="UP000295136">
    <property type="component" value="Unassembled WGS sequence"/>
</dbReference>
<evidence type="ECO:0000313" key="1">
    <source>
        <dbReference type="EMBL" id="TDE57774.1"/>
    </source>
</evidence>
<dbReference type="RefSeq" id="WP_132628919.1">
    <property type="nucleotide sequence ID" value="NZ_SMLD01000012.1"/>
</dbReference>
<organism evidence="1 2">
    <name type="scientific">Nonomuraea mesophila</name>
    <dbReference type="NCBI Taxonomy" id="2530382"/>
    <lineage>
        <taxon>Bacteria</taxon>
        <taxon>Bacillati</taxon>
        <taxon>Actinomycetota</taxon>
        <taxon>Actinomycetes</taxon>
        <taxon>Streptosporangiales</taxon>
        <taxon>Streptosporangiaceae</taxon>
        <taxon>Nonomuraea</taxon>
    </lineage>
</organism>
<name>A0A4R5FUL2_9ACTN</name>
<keyword evidence="2" id="KW-1185">Reference proteome</keyword>
<sequence length="71" mass="7499">MFTTPFDDAAGDGFVVLVVEVWPEAVALIPETASNANKTTIAACLERALITLPFKKVVGETTSSWAQVSAT</sequence>
<dbReference type="AlphaFoldDB" id="A0A4R5FUL2"/>
<evidence type="ECO:0000313" key="2">
    <source>
        <dbReference type="Proteomes" id="UP000295136"/>
    </source>
</evidence>
<protein>
    <submittedName>
        <fullName evidence="1">Uncharacterized protein</fullName>
    </submittedName>
</protein>
<dbReference type="EMBL" id="SMLD01000012">
    <property type="protein sequence ID" value="TDE57774.1"/>
    <property type="molecule type" value="Genomic_DNA"/>
</dbReference>
<gene>
    <name evidence="1" type="ORF">E1295_07400</name>
</gene>
<proteinExistence type="predicted"/>